<dbReference type="AlphaFoldDB" id="A0A7J8AB04"/>
<organism evidence="2 3">
    <name type="scientific">Pipistrellus kuhlii</name>
    <name type="common">Kuhl's pipistrelle</name>
    <dbReference type="NCBI Taxonomy" id="59472"/>
    <lineage>
        <taxon>Eukaryota</taxon>
        <taxon>Metazoa</taxon>
        <taxon>Chordata</taxon>
        <taxon>Craniata</taxon>
        <taxon>Vertebrata</taxon>
        <taxon>Euteleostomi</taxon>
        <taxon>Mammalia</taxon>
        <taxon>Eutheria</taxon>
        <taxon>Laurasiatheria</taxon>
        <taxon>Chiroptera</taxon>
        <taxon>Yangochiroptera</taxon>
        <taxon>Vespertilionidae</taxon>
        <taxon>Pipistrellus</taxon>
    </lineage>
</organism>
<dbReference type="EMBL" id="JACAGB010000002">
    <property type="protein sequence ID" value="KAF6383498.1"/>
    <property type="molecule type" value="Genomic_DNA"/>
</dbReference>
<evidence type="ECO:0008006" key="4">
    <source>
        <dbReference type="Google" id="ProtNLM"/>
    </source>
</evidence>
<keyword evidence="3" id="KW-1185">Reference proteome</keyword>
<evidence type="ECO:0000313" key="2">
    <source>
        <dbReference type="EMBL" id="KAF6383498.1"/>
    </source>
</evidence>
<evidence type="ECO:0000313" key="3">
    <source>
        <dbReference type="Proteomes" id="UP000558488"/>
    </source>
</evidence>
<comment type="caution">
    <text evidence="2">The sequence shown here is derived from an EMBL/GenBank/DDBJ whole genome shotgun (WGS) entry which is preliminary data.</text>
</comment>
<name>A0A7J8AB04_PIPKU</name>
<gene>
    <name evidence="2" type="ORF">mPipKuh1_015115</name>
</gene>
<dbReference type="Proteomes" id="UP000558488">
    <property type="component" value="Unassembled WGS sequence"/>
</dbReference>
<accession>A0A7J8AB04</accession>
<evidence type="ECO:0000256" key="1">
    <source>
        <dbReference type="SAM" id="MobiDB-lite"/>
    </source>
</evidence>
<feature type="region of interest" description="Disordered" evidence="1">
    <location>
        <begin position="84"/>
        <end position="122"/>
    </location>
</feature>
<feature type="compositionally biased region" description="Low complexity" evidence="1">
    <location>
        <begin position="85"/>
        <end position="94"/>
    </location>
</feature>
<dbReference type="OrthoDB" id="9808285at2759"/>
<proteinExistence type="predicted"/>
<sequence>MCFAKNHKKKDLEKMQANNAKAMSTYAKAINTLRKHETPKDGHHKLSQLAYITYPKLGKHARAHIAKGLRLCWPKFKAKIQTRPQATATAQAQALDPKGAHEPTKAAQWRPMSANVRTEGLV</sequence>
<reference evidence="2 3" key="1">
    <citation type="journal article" date="2020" name="Nature">
        <title>Six reference-quality genomes reveal evolution of bat adaptations.</title>
        <authorList>
            <person name="Jebb D."/>
            <person name="Huang Z."/>
            <person name="Pippel M."/>
            <person name="Hughes G.M."/>
            <person name="Lavrichenko K."/>
            <person name="Devanna P."/>
            <person name="Winkler S."/>
            <person name="Jermiin L.S."/>
            <person name="Skirmuntt E.C."/>
            <person name="Katzourakis A."/>
            <person name="Burkitt-Gray L."/>
            <person name="Ray D.A."/>
            <person name="Sullivan K.A.M."/>
            <person name="Roscito J.G."/>
            <person name="Kirilenko B.M."/>
            <person name="Davalos L.M."/>
            <person name="Corthals A.P."/>
            <person name="Power M.L."/>
            <person name="Jones G."/>
            <person name="Ransome R.D."/>
            <person name="Dechmann D.K.N."/>
            <person name="Locatelli A.G."/>
            <person name="Puechmaille S.J."/>
            <person name="Fedrigo O."/>
            <person name="Jarvis E.D."/>
            <person name="Hiller M."/>
            <person name="Vernes S.C."/>
            <person name="Myers E.W."/>
            <person name="Teeling E.C."/>
        </authorList>
    </citation>
    <scope>NUCLEOTIDE SEQUENCE [LARGE SCALE GENOMIC DNA]</scope>
    <source>
        <strain evidence="2">MPipKuh1</strain>
        <tissue evidence="2">Flight muscle</tissue>
    </source>
</reference>
<protein>
    <recommendedName>
        <fullName evidence="4">60S ribosomal protein L29</fullName>
    </recommendedName>
</protein>